<dbReference type="InterPro" id="IPR007529">
    <property type="entry name" value="Znf_HIT"/>
</dbReference>
<dbReference type="GO" id="GO:0005634">
    <property type="term" value="C:nucleus"/>
    <property type="evidence" value="ECO:0007669"/>
    <property type="project" value="UniProtKB-ARBA"/>
</dbReference>
<comment type="caution">
    <text evidence="6">The sequence shown here is derived from an EMBL/GenBank/DDBJ whole genome shotgun (WGS) entry which is preliminary data.</text>
</comment>
<reference evidence="6" key="1">
    <citation type="submission" date="2017-09" db="EMBL/GenBank/DDBJ databases">
        <title>Polyketide synthases of a Diaporthe helianthi virulent isolate.</title>
        <authorList>
            <person name="Baroncelli R."/>
        </authorList>
    </citation>
    <scope>NUCLEOTIDE SEQUENCE [LARGE SCALE GENOMIC DNA]</scope>
    <source>
        <strain evidence="6">7/96</strain>
    </source>
</reference>
<feature type="compositionally biased region" description="Polar residues" evidence="4">
    <location>
        <begin position="139"/>
        <end position="151"/>
    </location>
</feature>
<keyword evidence="7" id="KW-1185">Reference proteome</keyword>
<evidence type="ECO:0000259" key="5">
    <source>
        <dbReference type="Pfam" id="PF04438"/>
    </source>
</evidence>
<dbReference type="PANTHER" id="PTHR13093">
    <property type="entry name" value="ZINC FINGER HIT DOMAIN CONTAINING PROTEIN 1"/>
    <property type="match status" value="1"/>
</dbReference>
<dbReference type="CDD" id="cd21437">
    <property type="entry name" value="zf-HIT_ZNHIT1_like"/>
    <property type="match status" value="1"/>
</dbReference>
<gene>
    <name evidence="6" type="ORF">DHEL01_v200721</name>
</gene>
<sequence>MSNFGVIEVASAKTTNAPGWAYVPDTGATATPSQSVSAVHLHVNRNKRAARNANQAAGTSANVQKGISARRDAKIQKELDELQRDYFGGRDGQIPIPSGGRDKDGKIRGHTPNVRKILASQKTFANHLDDFEAWMRTQSEAPVRSQAQSLEGTPVPTGPSGGSRRPAAAAKKKAGASGSKGKTASGGNKKSATPVSTPTADVDVAMTDAPSATPAPAPAPPTSAATDHHHHHQQQQPEPGAPEAESEILTPLTRFQPPSCVGDNDPLLESWLPPLPTDDELRELLRAPPLNYNQARGEWGDDDRRYPARQFCEVCGYWGRVRCIKCGTRVCALECLDVHREECVTRYGL</sequence>
<feature type="region of interest" description="Disordered" evidence="4">
    <location>
        <begin position="87"/>
        <end position="109"/>
    </location>
</feature>
<keyword evidence="2" id="KW-0863">Zinc-finger</keyword>
<dbReference type="Proteomes" id="UP000094444">
    <property type="component" value="Unassembled WGS sequence"/>
</dbReference>
<proteinExistence type="predicted"/>
<name>A0A2P5IEH6_DIAHE</name>
<dbReference type="InParanoid" id="A0A2P5IEH6"/>
<feature type="compositionally biased region" description="Low complexity" evidence="4">
    <location>
        <begin position="162"/>
        <end position="192"/>
    </location>
</feature>
<evidence type="ECO:0000256" key="4">
    <source>
        <dbReference type="SAM" id="MobiDB-lite"/>
    </source>
</evidence>
<protein>
    <submittedName>
        <fullName evidence="6">HIT zinc finger</fullName>
    </submittedName>
</protein>
<dbReference type="STRING" id="158607.A0A2P5IEH6"/>
<dbReference type="AlphaFoldDB" id="A0A2P5IEH6"/>
<feature type="compositionally biased region" description="Low complexity" evidence="4">
    <location>
        <begin position="234"/>
        <end position="243"/>
    </location>
</feature>
<keyword evidence="3" id="KW-0862">Zinc</keyword>
<dbReference type="Pfam" id="PF04438">
    <property type="entry name" value="zf-HIT"/>
    <property type="match status" value="1"/>
</dbReference>
<feature type="region of interest" description="Disordered" evidence="4">
    <location>
        <begin position="139"/>
        <end position="245"/>
    </location>
</feature>
<dbReference type="GO" id="GO:0008270">
    <property type="term" value="F:zinc ion binding"/>
    <property type="evidence" value="ECO:0007669"/>
    <property type="project" value="UniProtKB-KW"/>
</dbReference>
<dbReference type="EMBL" id="MAVT02000028">
    <property type="protein sequence ID" value="POS80902.1"/>
    <property type="molecule type" value="Genomic_DNA"/>
</dbReference>
<evidence type="ECO:0000313" key="6">
    <source>
        <dbReference type="EMBL" id="POS80902.1"/>
    </source>
</evidence>
<dbReference type="OrthoDB" id="74807at2759"/>
<feature type="domain" description="HIT-type" evidence="5">
    <location>
        <begin position="309"/>
        <end position="336"/>
    </location>
</feature>
<accession>A0A2P5IEH6</accession>
<dbReference type="InterPro" id="IPR039723">
    <property type="entry name" value="Vps71/ZNHIT1"/>
</dbReference>
<keyword evidence="1" id="KW-0479">Metal-binding</keyword>
<evidence type="ECO:0000256" key="3">
    <source>
        <dbReference type="ARBA" id="ARBA00022833"/>
    </source>
</evidence>
<organism evidence="6 7">
    <name type="scientific">Diaporthe helianthi</name>
    <dbReference type="NCBI Taxonomy" id="158607"/>
    <lineage>
        <taxon>Eukaryota</taxon>
        <taxon>Fungi</taxon>
        <taxon>Dikarya</taxon>
        <taxon>Ascomycota</taxon>
        <taxon>Pezizomycotina</taxon>
        <taxon>Sordariomycetes</taxon>
        <taxon>Sordariomycetidae</taxon>
        <taxon>Diaporthales</taxon>
        <taxon>Diaporthaceae</taxon>
        <taxon>Diaporthe</taxon>
    </lineage>
</organism>
<evidence type="ECO:0000313" key="7">
    <source>
        <dbReference type="Proteomes" id="UP000094444"/>
    </source>
</evidence>
<evidence type="ECO:0000256" key="2">
    <source>
        <dbReference type="ARBA" id="ARBA00022771"/>
    </source>
</evidence>
<dbReference type="GO" id="GO:0006338">
    <property type="term" value="P:chromatin remodeling"/>
    <property type="evidence" value="ECO:0007669"/>
    <property type="project" value="InterPro"/>
</dbReference>
<evidence type="ECO:0000256" key="1">
    <source>
        <dbReference type="ARBA" id="ARBA00022723"/>
    </source>
</evidence>